<comment type="caution">
    <text evidence="11">The sequence shown here is derived from an EMBL/GenBank/DDBJ whole genome shotgun (WGS) entry which is preliminary data.</text>
</comment>
<dbReference type="Pfam" id="PF00018">
    <property type="entry name" value="SH3_1"/>
    <property type="match status" value="1"/>
</dbReference>
<keyword evidence="3 9" id="KW-0728">SH3 domain</keyword>
<dbReference type="SMART" id="SM00326">
    <property type="entry name" value="SH3"/>
    <property type="match status" value="1"/>
</dbReference>
<evidence type="ECO:0000313" key="14">
    <source>
        <dbReference type="EMBL" id="CAF3853862.1"/>
    </source>
</evidence>
<dbReference type="Gene3D" id="2.30.30.40">
    <property type="entry name" value="SH3 Domains"/>
    <property type="match status" value="1"/>
</dbReference>
<dbReference type="Proteomes" id="UP000682733">
    <property type="component" value="Unassembled WGS sequence"/>
</dbReference>
<name>A0A814G8S9_9BILA</name>
<evidence type="ECO:0000313" key="11">
    <source>
        <dbReference type="EMBL" id="CAF0992887.1"/>
    </source>
</evidence>
<keyword evidence="8" id="KW-0472">Membrane</keyword>
<dbReference type="GO" id="GO:0008270">
    <property type="term" value="F:zinc ion binding"/>
    <property type="evidence" value="ECO:0007669"/>
    <property type="project" value="UniProtKB-KW"/>
</dbReference>
<dbReference type="GO" id="GO:1903078">
    <property type="term" value="P:positive regulation of protein localization to plasma membrane"/>
    <property type="evidence" value="ECO:0007669"/>
    <property type="project" value="TreeGrafter"/>
</dbReference>
<dbReference type="EMBL" id="CAJNOQ010003050">
    <property type="protein sequence ID" value="CAF0992887.1"/>
    <property type="molecule type" value="Genomic_DNA"/>
</dbReference>
<dbReference type="GO" id="GO:0005737">
    <property type="term" value="C:cytoplasm"/>
    <property type="evidence" value="ECO:0007669"/>
    <property type="project" value="UniProtKB-SubCell"/>
</dbReference>
<dbReference type="InterPro" id="IPR036028">
    <property type="entry name" value="SH3-like_dom_sf"/>
</dbReference>
<dbReference type="Proteomes" id="UP000663829">
    <property type="component" value="Unassembled WGS sequence"/>
</dbReference>
<sequence length="183" mass="20692">MLIKRATNPHSLKISHILVLASSPGTVTPKARRRVKFDLRMKSFSIDNPEYNPEKEEHEEQGAVVSQSLDDIILLNRIKPKVDLRQQLLSKTKKRSNTLATEKFERKQGKVLTDDETYVVLYGYIASDPDDIDLTLGSTVKVVDSSDPDWWKGTVDDGIKIGYFPSNCVAKIMPGYKLVRVCQ</sequence>
<protein>
    <recommendedName>
        <fullName evidence="10">SH3 domain-containing protein</fullName>
    </recommendedName>
</protein>
<keyword evidence="4" id="KW-1003">Cell membrane</keyword>
<evidence type="ECO:0000256" key="7">
    <source>
        <dbReference type="ARBA" id="ARBA00022771"/>
    </source>
</evidence>
<organism evidence="11 15">
    <name type="scientific">Didymodactylos carnosus</name>
    <dbReference type="NCBI Taxonomy" id="1234261"/>
    <lineage>
        <taxon>Eukaryota</taxon>
        <taxon>Metazoa</taxon>
        <taxon>Spiralia</taxon>
        <taxon>Gnathifera</taxon>
        <taxon>Rotifera</taxon>
        <taxon>Eurotatoria</taxon>
        <taxon>Bdelloidea</taxon>
        <taxon>Philodinida</taxon>
        <taxon>Philodinidae</taxon>
        <taxon>Didymodactylos</taxon>
    </lineage>
</organism>
<dbReference type="InterPro" id="IPR039688">
    <property type="entry name" value="STAC1/2/3"/>
</dbReference>
<evidence type="ECO:0000256" key="5">
    <source>
        <dbReference type="ARBA" id="ARBA00022490"/>
    </source>
</evidence>
<gene>
    <name evidence="11" type="ORF">GPM918_LOCUS13346</name>
    <name evidence="12" type="ORF">OVA965_LOCUS18877</name>
    <name evidence="13" type="ORF">SRO942_LOCUS13346</name>
    <name evidence="14" type="ORF">TMI583_LOCUS18891</name>
</gene>
<evidence type="ECO:0000256" key="9">
    <source>
        <dbReference type="PROSITE-ProRule" id="PRU00192"/>
    </source>
</evidence>
<dbReference type="GO" id="GO:0005886">
    <property type="term" value="C:plasma membrane"/>
    <property type="evidence" value="ECO:0007669"/>
    <property type="project" value="UniProtKB-SubCell"/>
</dbReference>
<evidence type="ECO:0000313" key="12">
    <source>
        <dbReference type="EMBL" id="CAF1092326.1"/>
    </source>
</evidence>
<dbReference type="Proteomes" id="UP000677228">
    <property type="component" value="Unassembled WGS sequence"/>
</dbReference>
<comment type="subcellular location">
    <subcellularLocation>
        <location evidence="1">Cell membrane</location>
    </subcellularLocation>
    <subcellularLocation>
        <location evidence="2">Cytoplasm</location>
    </subcellularLocation>
</comment>
<evidence type="ECO:0000256" key="6">
    <source>
        <dbReference type="ARBA" id="ARBA00022737"/>
    </source>
</evidence>
<dbReference type="EMBL" id="CAJOBC010003050">
    <property type="protein sequence ID" value="CAF3764734.1"/>
    <property type="molecule type" value="Genomic_DNA"/>
</dbReference>
<keyword evidence="7" id="KW-0479">Metal-binding</keyword>
<dbReference type="OrthoDB" id="6250593at2759"/>
<evidence type="ECO:0000256" key="2">
    <source>
        <dbReference type="ARBA" id="ARBA00004496"/>
    </source>
</evidence>
<dbReference type="GO" id="GO:0003009">
    <property type="term" value="P:skeletal muscle contraction"/>
    <property type="evidence" value="ECO:0007669"/>
    <property type="project" value="TreeGrafter"/>
</dbReference>
<dbReference type="EMBL" id="CAJNOK010009534">
    <property type="protein sequence ID" value="CAF1092326.1"/>
    <property type="molecule type" value="Genomic_DNA"/>
</dbReference>
<dbReference type="CDD" id="cd00174">
    <property type="entry name" value="SH3"/>
    <property type="match status" value="1"/>
</dbReference>
<accession>A0A814G8S9</accession>
<evidence type="ECO:0000256" key="1">
    <source>
        <dbReference type="ARBA" id="ARBA00004236"/>
    </source>
</evidence>
<keyword evidence="5" id="KW-0963">Cytoplasm</keyword>
<evidence type="ECO:0000313" key="15">
    <source>
        <dbReference type="Proteomes" id="UP000663829"/>
    </source>
</evidence>
<dbReference type="PANTHER" id="PTHR15135:SF7">
    <property type="entry name" value="STAC-LIKE, ISOFORM J"/>
    <property type="match status" value="1"/>
</dbReference>
<feature type="non-terminal residue" evidence="11">
    <location>
        <position position="183"/>
    </location>
</feature>
<feature type="domain" description="SH3" evidence="10">
    <location>
        <begin position="113"/>
        <end position="174"/>
    </location>
</feature>
<evidence type="ECO:0000259" key="10">
    <source>
        <dbReference type="PROSITE" id="PS50002"/>
    </source>
</evidence>
<dbReference type="AlphaFoldDB" id="A0A814G8S9"/>
<dbReference type="PROSITE" id="PS50002">
    <property type="entry name" value="SH3"/>
    <property type="match status" value="1"/>
</dbReference>
<evidence type="ECO:0000256" key="8">
    <source>
        <dbReference type="ARBA" id="ARBA00023136"/>
    </source>
</evidence>
<dbReference type="Proteomes" id="UP000681722">
    <property type="component" value="Unassembled WGS sequence"/>
</dbReference>
<evidence type="ECO:0000256" key="3">
    <source>
        <dbReference type="ARBA" id="ARBA00022443"/>
    </source>
</evidence>
<dbReference type="PANTHER" id="PTHR15135">
    <property type="entry name" value="STAC"/>
    <property type="match status" value="1"/>
</dbReference>
<proteinExistence type="predicted"/>
<dbReference type="EMBL" id="CAJOBA010009553">
    <property type="protein sequence ID" value="CAF3853862.1"/>
    <property type="molecule type" value="Genomic_DNA"/>
</dbReference>
<keyword evidence="6" id="KW-0677">Repeat</keyword>
<reference evidence="11" key="1">
    <citation type="submission" date="2021-02" db="EMBL/GenBank/DDBJ databases">
        <authorList>
            <person name="Nowell W R."/>
        </authorList>
    </citation>
    <scope>NUCLEOTIDE SEQUENCE</scope>
</reference>
<dbReference type="InterPro" id="IPR001452">
    <property type="entry name" value="SH3_domain"/>
</dbReference>
<dbReference type="PRINTS" id="PR00452">
    <property type="entry name" value="SH3DOMAIN"/>
</dbReference>
<evidence type="ECO:0000313" key="13">
    <source>
        <dbReference type="EMBL" id="CAF3764734.1"/>
    </source>
</evidence>
<keyword evidence="7" id="KW-0862">Zinc</keyword>
<keyword evidence="7" id="KW-0863">Zinc-finger</keyword>
<keyword evidence="15" id="KW-1185">Reference proteome</keyword>
<evidence type="ECO:0000256" key="4">
    <source>
        <dbReference type="ARBA" id="ARBA00022475"/>
    </source>
</evidence>
<dbReference type="SUPFAM" id="SSF50044">
    <property type="entry name" value="SH3-domain"/>
    <property type="match status" value="1"/>
</dbReference>